<dbReference type="AlphaFoldDB" id="A0A8H5GJN2"/>
<dbReference type="Pfam" id="PF20415">
    <property type="entry name" value="DUF6699"/>
    <property type="match status" value="1"/>
</dbReference>
<accession>A0A8H5GJN2</accession>
<evidence type="ECO:0000313" key="2">
    <source>
        <dbReference type="EMBL" id="KAF5366198.1"/>
    </source>
</evidence>
<reference evidence="2 3" key="1">
    <citation type="journal article" date="2020" name="ISME J.">
        <title>Uncovering the hidden diversity of litter-decomposition mechanisms in mushroom-forming fungi.</title>
        <authorList>
            <person name="Floudas D."/>
            <person name="Bentzer J."/>
            <person name="Ahren D."/>
            <person name="Johansson T."/>
            <person name="Persson P."/>
            <person name="Tunlid A."/>
        </authorList>
    </citation>
    <scope>NUCLEOTIDE SEQUENCE [LARGE SCALE GENOMIC DNA]</scope>
    <source>
        <strain evidence="2 3">CBS 291.85</strain>
    </source>
</reference>
<protein>
    <recommendedName>
        <fullName evidence="1">DUF6699 domain-containing protein</fullName>
    </recommendedName>
</protein>
<gene>
    <name evidence="2" type="ORF">D9758_005783</name>
</gene>
<sequence length="333" mass="37355">MSGPYVYVPQHNAYTHSDYAPAAYTPASPFIPSASLYHSPYTDANIPLPDSPNMNSAPLFPSSLNVPNTSVFRPRRLSWHGDRVFPSYYSPTPAYPNIPLPDTSDPYDLPHRRRHSFSYPSFPYSPALSTWDPYAPSIEPLYPSQLHIHPWLNAQTWTGEFLLNLADAQFNPMQLIGPGMPQSARLDILSQPATYPPLNRLRIVCSLIPDWPIDLRHHLDLRPIADGPASGMISFDTSGTGLQPPILLRDVLIQIHRTLHTRITHGDWAKLSSSEETAVSKAYRRRCKALGSVEAMQAELAQGVKRVDYLLHKVWFRGCVVDLQKGVMRLIVG</sequence>
<dbReference type="InterPro" id="IPR046522">
    <property type="entry name" value="DUF6699"/>
</dbReference>
<evidence type="ECO:0000313" key="3">
    <source>
        <dbReference type="Proteomes" id="UP000559256"/>
    </source>
</evidence>
<dbReference type="Proteomes" id="UP000559256">
    <property type="component" value="Unassembled WGS sequence"/>
</dbReference>
<name>A0A8H5GJN2_9AGAR</name>
<proteinExistence type="predicted"/>
<dbReference type="EMBL" id="JAACJM010000024">
    <property type="protein sequence ID" value="KAF5366198.1"/>
    <property type="molecule type" value="Genomic_DNA"/>
</dbReference>
<organism evidence="2 3">
    <name type="scientific">Tetrapyrgos nigripes</name>
    <dbReference type="NCBI Taxonomy" id="182062"/>
    <lineage>
        <taxon>Eukaryota</taxon>
        <taxon>Fungi</taxon>
        <taxon>Dikarya</taxon>
        <taxon>Basidiomycota</taxon>
        <taxon>Agaricomycotina</taxon>
        <taxon>Agaricomycetes</taxon>
        <taxon>Agaricomycetidae</taxon>
        <taxon>Agaricales</taxon>
        <taxon>Marasmiineae</taxon>
        <taxon>Marasmiaceae</taxon>
        <taxon>Tetrapyrgos</taxon>
    </lineage>
</organism>
<dbReference type="OrthoDB" id="3251728at2759"/>
<evidence type="ECO:0000259" key="1">
    <source>
        <dbReference type="Pfam" id="PF20415"/>
    </source>
</evidence>
<keyword evidence="3" id="KW-1185">Reference proteome</keyword>
<feature type="domain" description="DUF6699" evidence="1">
    <location>
        <begin position="183"/>
        <end position="319"/>
    </location>
</feature>
<comment type="caution">
    <text evidence="2">The sequence shown here is derived from an EMBL/GenBank/DDBJ whole genome shotgun (WGS) entry which is preliminary data.</text>
</comment>